<gene>
    <name evidence="2" type="ORF">MsAm2_04980</name>
</gene>
<proteinExistence type="predicted"/>
<dbReference type="NCBIfam" id="TIGR00702">
    <property type="entry name" value="YcaO-type kinase domain"/>
    <property type="match status" value="1"/>
</dbReference>
<protein>
    <recommendedName>
        <fullName evidence="1">YcaO domain-containing protein</fullName>
    </recommendedName>
</protein>
<dbReference type="Pfam" id="PF02624">
    <property type="entry name" value="YcaO"/>
    <property type="match status" value="1"/>
</dbReference>
<dbReference type="Proteomes" id="UP001304970">
    <property type="component" value="Chromosome"/>
</dbReference>
<evidence type="ECO:0000313" key="2">
    <source>
        <dbReference type="EMBL" id="WNY26722.1"/>
    </source>
</evidence>
<reference evidence="2 3" key="1">
    <citation type="submission" date="2023-07" db="EMBL/GenBank/DDBJ databases">
        <title>Closed genome sequence of Methanosarcinaceae archaeon Am2.</title>
        <authorList>
            <person name="Poehlein A."/>
            <person name="Protasov E."/>
            <person name="Platt K."/>
            <person name="Reeh H."/>
            <person name="Daniel R."/>
            <person name="Brune A."/>
        </authorList>
    </citation>
    <scope>NUCLEOTIDE SEQUENCE [LARGE SCALE GENOMIC DNA]</scope>
    <source>
        <strain evidence="2 3">Am2</strain>
    </source>
</reference>
<dbReference type="PROSITE" id="PS51664">
    <property type="entry name" value="YCAO"/>
    <property type="match status" value="1"/>
</dbReference>
<name>A0AA96ZX70_9EURY</name>
<accession>A0AA96ZX70</accession>
<organism evidence="2 3">
    <name type="scientific">Methanolapillus ohkumae</name>
    <dbReference type="NCBI Taxonomy" id="3028298"/>
    <lineage>
        <taxon>Archaea</taxon>
        <taxon>Methanobacteriati</taxon>
        <taxon>Methanobacteriota</taxon>
        <taxon>Stenosarchaea group</taxon>
        <taxon>Methanomicrobia</taxon>
        <taxon>Methanosarcinales</taxon>
        <taxon>Methanosarcinaceae</taxon>
        <taxon>Methanolapillus</taxon>
    </lineage>
</organism>
<feature type="domain" description="YcaO" evidence="1">
    <location>
        <begin position="102"/>
        <end position="487"/>
    </location>
</feature>
<dbReference type="InterPro" id="IPR003776">
    <property type="entry name" value="YcaO-like_dom"/>
</dbReference>
<evidence type="ECO:0000259" key="1">
    <source>
        <dbReference type="PROSITE" id="PS51664"/>
    </source>
</evidence>
<evidence type="ECO:0000313" key="3">
    <source>
        <dbReference type="Proteomes" id="UP001304970"/>
    </source>
</evidence>
<keyword evidence="3" id="KW-1185">Reference proteome</keyword>
<dbReference type="EMBL" id="CP131061">
    <property type="protein sequence ID" value="WNY26722.1"/>
    <property type="molecule type" value="Genomic_DNA"/>
</dbReference>
<dbReference type="PANTHER" id="PTHR37809">
    <property type="entry name" value="RIBOSOMAL PROTEIN S12 METHYLTHIOTRANSFERASE ACCESSORY FACTOR YCAO"/>
    <property type="match status" value="1"/>
</dbReference>
<dbReference type="Gene3D" id="3.30.1330.230">
    <property type="match status" value="2"/>
</dbReference>
<dbReference type="AlphaFoldDB" id="A0AA96ZX70"/>
<sequence length="487" mass="54036">MKSKIDQVFPKFKLFCCLYGKNVLLFFADVVFMELKSCPKVYQKETHRSKPPAETFACVEGLVEIAGITRVADITKLDRLDIPVFSCIRPSAAFGAISVYNGKGVTPIAARVSAIMEGLERYSAELTREDVPQLFLQSYPELSGKEKCVDPVEFILPNESDPDTPIPWILGDEMTIVPKSDSNTRSRDDPKTTSIIGSAIHPATDSESSDTNSYLLQITPVLIPAHAVYHPMPSQYYPLFRTGTNGIASGNTLEEAVYHALCEVIERDAWSLCEANKTGGRVIVDIDDEDICRLLSQFEKAGVFVLLRDITSNLGIPTIAAIADDITLKDPALLCLGMGTHSSPKIAALRALTEVAQSRATQIHGAREDTTLADVRKQMGYERTKRLNAKWFDESEKISFSAIPCVSHDDFLDEIKETILRLNKAGLSSVLVKDLTRPELNIPVVRVVVPGLESYAMDSTRAGFRFKEERAKIQNTGERRRRYVPET</sequence>
<dbReference type="PANTHER" id="PTHR37809:SF1">
    <property type="entry name" value="RIBOSOMAL PROTEIN S12 METHYLTHIOTRANSFERASE ACCESSORY FACTOR YCAO"/>
    <property type="match status" value="1"/>
</dbReference>